<reference evidence="3" key="1">
    <citation type="submission" date="2021-01" db="EMBL/GenBank/DDBJ databases">
        <authorList>
            <person name="Kaushik A."/>
        </authorList>
    </citation>
    <scope>NUCLEOTIDE SEQUENCE</scope>
    <source>
        <strain evidence="3">AG4-RS23</strain>
    </source>
</reference>
<feature type="region of interest" description="Disordered" evidence="1">
    <location>
        <begin position="81"/>
        <end position="115"/>
    </location>
</feature>
<protein>
    <recommendedName>
        <fullName evidence="5">CBM1 domain-containing protein</fullName>
    </recommendedName>
</protein>
<feature type="chain" id="PRO_5034067123" description="CBM1 domain-containing protein" evidence="2">
    <location>
        <begin position="19"/>
        <end position="115"/>
    </location>
</feature>
<feature type="signal peptide" evidence="2">
    <location>
        <begin position="1"/>
        <end position="18"/>
    </location>
</feature>
<evidence type="ECO:0000313" key="3">
    <source>
        <dbReference type="EMBL" id="CAE6439681.1"/>
    </source>
</evidence>
<dbReference type="Proteomes" id="UP000663861">
    <property type="component" value="Unassembled WGS sequence"/>
</dbReference>
<evidence type="ECO:0000313" key="4">
    <source>
        <dbReference type="Proteomes" id="UP000663861"/>
    </source>
</evidence>
<evidence type="ECO:0000256" key="2">
    <source>
        <dbReference type="SAM" id="SignalP"/>
    </source>
</evidence>
<dbReference type="EMBL" id="CAJMWY010000577">
    <property type="protein sequence ID" value="CAE6439681.1"/>
    <property type="molecule type" value="Genomic_DNA"/>
</dbReference>
<evidence type="ECO:0000256" key="1">
    <source>
        <dbReference type="SAM" id="MobiDB-lite"/>
    </source>
</evidence>
<gene>
    <name evidence="3" type="ORF">RDB_LOCUS38188</name>
</gene>
<comment type="caution">
    <text evidence="3">The sequence shown here is derived from an EMBL/GenBank/DDBJ whole genome shotgun (WGS) entry which is preliminary data.</text>
</comment>
<organism evidence="3 4">
    <name type="scientific">Rhizoctonia solani</name>
    <dbReference type="NCBI Taxonomy" id="456999"/>
    <lineage>
        <taxon>Eukaryota</taxon>
        <taxon>Fungi</taxon>
        <taxon>Dikarya</taxon>
        <taxon>Basidiomycota</taxon>
        <taxon>Agaricomycotina</taxon>
        <taxon>Agaricomycetes</taxon>
        <taxon>Cantharellales</taxon>
        <taxon>Ceratobasidiaceae</taxon>
        <taxon>Rhizoctonia</taxon>
    </lineage>
</organism>
<dbReference type="AlphaFoldDB" id="A0A8H2Y3Z2"/>
<keyword evidence="2" id="KW-0732">Signal</keyword>
<evidence type="ECO:0008006" key="5">
    <source>
        <dbReference type="Google" id="ProtNLM"/>
    </source>
</evidence>
<feature type="compositionally biased region" description="Low complexity" evidence="1">
    <location>
        <begin position="85"/>
        <end position="115"/>
    </location>
</feature>
<sequence>MVSAALIIISLSTVGVFSLPTLVNEDKRQCWPGGDPINQPCLPDGAGCFYGAGPLCCNRGPSQGCFLWGITYGYCNVPPPPPTSSEPVATTPTATSEAVGSTSEPVSPTSTEFLE</sequence>
<proteinExistence type="predicted"/>
<name>A0A8H2Y3Z2_9AGAM</name>
<accession>A0A8H2Y3Z2</accession>